<feature type="region of interest" description="Disordered" evidence="5">
    <location>
        <begin position="520"/>
        <end position="560"/>
    </location>
</feature>
<keyword evidence="2" id="KW-0547">Nucleotide-binding</keyword>
<dbReference type="RefSeq" id="WP_190930644.1">
    <property type="nucleotide sequence ID" value="NZ_JACXJA010000036.1"/>
</dbReference>
<dbReference type="InterPro" id="IPR027417">
    <property type="entry name" value="P-loop_NTPase"/>
</dbReference>
<dbReference type="InterPro" id="IPR003439">
    <property type="entry name" value="ABC_transporter-like_ATP-bd"/>
</dbReference>
<feature type="coiled-coil region" evidence="4">
    <location>
        <begin position="573"/>
        <end position="624"/>
    </location>
</feature>
<dbReference type="GO" id="GO:0005524">
    <property type="term" value="F:ATP binding"/>
    <property type="evidence" value="ECO:0007669"/>
    <property type="project" value="UniProtKB-KW"/>
</dbReference>
<dbReference type="PROSITE" id="PS00211">
    <property type="entry name" value="ABC_TRANSPORTER_1"/>
    <property type="match status" value="1"/>
</dbReference>
<evidence type="ECO:0000256" key="4">
    <source>
        <dbReference type="SAM" id="Coils"/>
    </source>
</evidence>
<keyword evidence="4" id="KW-0175">Coiled coil</keyword>
<dbReference type="SUPFAM" id="SSF52540">
    <property type="entry name" value="P-loop containing nucleoside triphosphate hydrolases"/>
    <property type="match status" value="2"/>
</dbReference>
<reference evidence="7" key="1">
    <citation type="submission" date="2020-09" db="EMBL/GenBank/DDBJ databases">
        <title>A novel bacterium of genus Paenibacillus, isolated from South China Sea.</title>
        <authorList>
            <person name="Huang H."/>
            <person name="Mo K."/>
            <person name="Hu Y."/>
        </authorList>
    </citation>
    <scope>NUCLEOTIDE SEQUENCE</scope>
    <source>
        <strain evidence="7">IB182363</strain>
    </source>
</reference>
<evidence type="ECO:0000313" key="8">
    <source>
        <dbReference type="Proteomes" id="UP000639396"/>
    </source>
</evidence>
<keyword evidence="8" id="KW-1185">Reference proteome</keyword>
<evidence type="ECO:0000256" key="2">
    <source>
        <dbReference type="ARBA" id="ARBA00022741"/>
    </source>
</evidence>
<dbReference type="InterPro" id="IPR037118">
    <property type="entry name" value="Val-tRNA_synth_C_sf"/>
</dbReference>
<comment type="caution">
    <text evidence="7">The sequence shown here is derived from an EMBL/GenBank/DDBJ whole genome shotgun (WGS) entry which is preliminary data.</text>
</comment>
<dbReference type="Proteomes" id="UP000639396">
    <property type="component" value="Unassembled WGS sequence"/>
</dbReference>
<evidence type="ECO:0000256" key="1">
    <source>
        <dbReference type="ARBA" id="ARBA00022737"/>
    </source>
</evidence>
<sequence length="641" mass="71687">MNILTAERLSKSFGMKKLFEHLSFSINEGDRIGLIGVNGTGKSTFLKVIAGAEPADEGSIAVRGGVRIEYLPQNPPFDDDATVLEQIFSGRTPLMQLLRDYEAVVNRLEHGDTDSGLQKRLLELTGRMDAEGAWQLENEAKRILTKLGIDDFDARMGSLSGGRRKRVALAGALIRPADLLILDEPTNHIDTETVDWLESYLAKSKSALLMITHDRYFLDRVAGRIIELDQGKLYPYTGNYSVFLEQKAERMAREQASEEKRQNLLRRELAWIRRGAKARSTKQKARIERFEKLQDAAPDAAPDAMDISLAGARLGKKVIELNEVGKSYEGRTVIRSFSHIVQRDDRVGIVGPNGAGKSTLLKLIAGRLTPDSGMIDTGPTVKIGLFSQENEELNEKLRVIEYIREASEQVRTSDGEIVSASQMLERFLFPPAAQWTPIANLSGGEKRRLFLLRILMEGPNVLLLDEPTNDLDIQTLTVLEDYLEYFPGAVLVVSHDRYFLDRTVDTLLVVEGDGEIGHHTGNYSEFRDRMKDAEAKESSAKESKPAADSRTSPADGRPKEKALKFSFKEQKEFEEIDGKIAEAERELHEVGEAVSACGADYEALAKLTARQQEAEAALEHLIERWTYLNELAERIEQQKKG</sequence>
<dbReference type="Pfam" id="PF12848">
    <property type="entry name" value="ABC_tran_Xtn"/>
    <property type="match status" value="1"/>
</dbReference>
<dbReference type="Gene3D" id="3.40.50.300">
    <property type="entry name" value="P-loop containing nucleotide triphosphate hydrolases"/>
    <property type="match status" value="2"/>
</dbReference>
<proteinExistence type="predicted"/>
<keyword evidence="1" id="KW-0677">Repeat</keyword>
<feature type="domain" description="ABC transporter" evidence="6">
    <location>
        <begin position="319"/>
        <end position="538"/>
    </location>
</feature>
<evidence type="ECO:0000259" key="6">
    <source>
        <dbReference type="PROSITE" id="PS50893"/>
    </source>
</evidence>
<name>A0A927H257_9BACL</name>
<dbReference type="InterPro" id="IPR017871">
    <property type="entry name" value="ABC_transporter-like_CS"/>
</dbReference>
<dbReference type="InterPro" id="IPR003593">
    <property type="entry name" value="AAA+_ATPase"/>
</dbReference>
<dbReference type="FunFam" id="3.40.50.300:FF:000011">
    <property type="entry name" value="Putative ABC transporter ATP-binding component"/>
    <property type="match status" value="1"/>
</dbReference>
<keyword evidence="3 7" id="KW-0067">ATP-binding</keyword>
<dbReference type="GO" id="GO:0003677">
    <property type="term" value="F:DNA binding"/>
    <property type="evidence" value="ECO:0007669"/>
    <property type="project" value="InterPro"/>
</dbReference>
<evidence type="ECO:0000313" key="7">
    <source>
        <dbReference type="EMBL" id="MBD2865023.1"/>
    </source>
</evidence>
<protein>
    <submittedName>
        <fullName evidence="7">ABC-F family ATP-binding cassette domain-containing protein</fullName>
    </submittedName>
</protein>
<dbReference type="InterPro" id="IPR032524">
    <property type="entry name" value="ABC_tran_C"/>
</dbReference>
<dbReference type="SMART" id="SM00382">
    <property type="entry name" value="AAA"/>
    <property type="match status" value="2"/>
</dbReference>
<evidence type="ECO:0000256" key="5">
    <source>
        <dbReference type="SAM" id="MobiDB-lite"/>
    </source>
</evidence>
<dbReference type="PANTHER" id="PTHR42855">
    <property type="entry name" value="ABC TRANSPORTER ATP-BINDING SUBUNIT"/>
    <property type="match status" value="1"/>
</dbReference>
<dbReference type="Gene3D" id="1.10.287.380">
    <property type="entry name" value="Valyl-tRNA synthetase, C-terminal domain"/>
    <property type="match status" value="1"/>
</dbReference>
<dbReference type="Pfam" id="PF00005">
    <property type="entry name" value="ABC_tran"/>
    <property type="match status" value="2"/>
</dbReference>
<dbReference type="AlphaFoldDB" id="A0A927H257"/>
<dbReference type="PANTHER" id="PTHR42855:SF1">
    <property type="entry name" value="ABC TRANSPORTER DOMAIN-CONTAINING PROTEIN"/>
    <property type="match status" value="1"/>
</dbReference>
<dbReference type="EMBL" id="JACXJA010000036">
    <property type="protein sequence ID" value="MBD2865023.1"/>
    <property type="molecule type" value="Genomic_DNA"/>
</dbReference>
<feature type="compositionally biased region" description="Basic and acidic residues" evidence="5">
    <location>
        <begin position="525"/>
        <end position="547"/>
    </location>
</feature>
<dbReference type="CDD" id="cd03221">
    <property type="entry name" value="ABCF_EF-3"/>
    <property type="match status" value="2"/>
</dbReference>
<dbReference type="InterPro" id="IPR032781">
    <property type="entry name" value="ABC_tran_Xtn"/>
</dbReference>
<evidence type="ECO:0000256" key="3">
    <source>
        <dbReference type="ARBA" id="ARBA00022840"/>
    </source>
</evidence>
<dbReference type="PROSITE" id="PS50893">
    <property type="entry name" value="ABC_TRANSPORTER_2"/>
    <property type="match status" value="2"/>
</dbReference>
<dbReference type="InterPro" id="IPR051309">
    <property type="entry name" value="ABCF_ATPase"/>
</dbReference>
<dbReference type="FunFam" id="3.40.50.300:FF:000309">
    <property type="entry name" value="ABC transporter ATP-binding protein"/>
    <property type="match status" value="1"/>
</dbReference>
<dbReference type="GO" id="GO:0016887">
    <property type="term" value="F:ATP hydrolysis activity"/>
    <property type="evidence" value="ECO:0007669"/>
    <property type="project" value="InterPro"/>
</dbReference>
<accession>A0A927H257</accession>
<dbReference type="Pfam" id="PF16326">
    <property type="entry name" value="ABC_tran_CTD"/>
    <property type="match status" value="1"/>
</dbReference>
<feature type="domain" description="ABC transporter" evidence="6">
    <location>
        <begin position="4"/>
        <end position="255"/>
    </location>
</feature>
<gene>
    <name evidence="7" type="ORF">IDH45_23875</name>
</gene>
<organism evidence="7 8">
    <name type="scientific">Paenibacillus oceani</name>
    <dbReference type="NCBI Taxonomy" id="2772510"/>
    <lineage>
        <taxon>Bacteria</taxon>
        <taxon>Bacillati</taxon>
        <taxon>Bacillota</taxon>
        <taxon>Bacilli</taxon>
        <taxon>Bacillales</taxon>
        <taxon>Paenibacillaceae</taxon>
        <taxon>Paenibacillus</taxon>
    </lineage>
</organism>